<evidence type="ECO:0000256" key="1">
    <source>
        <dbReference type="SAM" id="MobiDB-lite"/>
    </source>
</evidence>
<evidence type="ECO:0008006" key="4">
    <source>
        <dbReference type="Google" id="ProtNLM"/>
    </source>
</evidence>
<dbReference type="EMBL" id="JAYKXP010000219">
    <property type="protein sequence ID" value="KAK7018779.1"/>
    <property type="molecule type" value="Genomic_DNA"/>
</dbReference>
<feature type="region of interest" description="Disordered" evidence="1">
    <location>
        <begin position="56"/>
        <end position="76"/>
    </location>
</feature>
<sequence>MEGRRQTQQGKSSRSQERFASRQYLTSPSETLTPPSRGLWSTLLPLHQTRMAGTKFRKDHSVPSAQPMKREESAVPEAVTVHPYTPGTGNTNMRKHLVAAHFPEWIDDCDARGIPVTADCAANKAKLYRDKNNRPDPTVSLEFASFSIEGLVDCLMELIVKDDLPISLVESESFVRLILYLKRDLREKDILGRTTMRKVIIQAWYLHMHEIAKEFEAIKYLLRRIGIEKDVAISRRITLLTMTLWSNILASHFKAIDVEFDAHKNHMRCFAHILHLAVTPILEERWTT</sequence>
<proteinExistence type="predicted"/>
<organism evidence="2 3">
    <name type="scientific">Paramarasmius palmivorus</name>
    <dbReference type="NCBI Taxonomy" id="297713"/>
    <lineage>
        <taxon>Eukaryota</taxon>
        <taxon>Fungi</taxon>
        <taxon>Dikarya</taxon>
        <taxon>Basidiomycota</taxon>
        <taxon>Agaricomycotina</taxon>
        <taxon>Agaricomycetes</taxon>
        <taxon>Agaricomycetidae</taxon>
        <taxon>Agaricales</taxon>
        <taxon>Marasmiineae</taxon>
        <taxon>Marasmiaceae</taxon>
        <taxon>Paramarasmius</taxon>
    </lineage>
</organism>
<protein>
    <recommendedName>
        <fullName evidence="4">Transposase</fullName>
    </recommendedName>
</protein>
<evidence type="ECO:0000313" key="3">
    <source>
        <dbReference type="Proteomes" id="UP001383192"/>
    </source>
</evidence>
<dbReference type="Proteomes" id="UP001383192">
    <property type="component" value="Unassembled WGS sequence"/>
</dbReference>
<gene>
    <name evidence="2" type="ORF">VNI00_018241</name>
</gene>
<evidence type="ECO:0000313" key="2">
    <source>
        <dbReference type="EMBL" id="KAK7018779.1"/>
    </source>
</evidence>
<feature type="compositionally biased region" description="Polar residues" evidence="1">
    <location>
        <begin position="1"/>
        <end position="13"/>
    </location>
</feature>
<accession>A0AAW0B147</accession>
<feature type="compositionally biased region" description="Polar residues" evidence="1">
    <location>
        <begin position="23"/>
        <end position="34"/>
    </location>
</feature>
<comment type="caution">
    <text evidence="2">The sequence shown here is derived from an EMBL/GenBank/DDBJ whole genome shotgun (WGS) entry which is preliminary data.</text>
</comment>
<dbReference type="AlphaFoldDB" id="A0AAW0B147"/>
<reference evidence="2 3" key="1">
    <citation type="submission" date="2024-01" db="EMBL/GenBank/DDBJ databases">
        <title>A draft genome for a cacao thread blight-causing isolate of Paramarasmius palmivorus.</title>
        <authorList>
            <person name="Baruah I.K."/>
            <person name="Bukari Y."/>
            <person name="Amoako-Attah I."/>
            <person name="Meinhardt L.W."/>
            <person name="Bailey B.A."/>
            <person name="Cohen S.P."/>
        </authorList>
    </citation>
    <scope>NUCLEOTIDE SEQUENCE [LARGE SCALE GENOMIC DNA]</scope>
    <source>
        <strain evidence="2 3">GH-12</strain>
    </source>
</reference>
<name>A0AAW0B147_9AGAR</name>
<keyword evidence="3" id="KW-1185">Reference proteome</keyword>
<feature type="region of interest" description="Disordered" evidence="1">
    <location>
        <begin position="1"/>
        <end position="38"/>
    </location>
</feature>